<dbReference type="PANTHER" id="PTHR43867">
    <property type="entry name" value="CELLULOSE SYNTHASE CATALYTIC SUBUNIT A [UDP-FORMING]"/>
    <property type="match status" value="1"/>
</dbReference>
<name>A0ABQ4PUT4_9PROT</name>
<evidence type="ECO:0000256" key="4">
    <source>
        <dbReference type="ARBA" id="ARBA00022692"/>
    </source>
</evidence>
<reference evidence="9" key="2">
    <citation type="journal article" date="2023" name="ISME Commun">
        <title>Characterization of a bloom-associated alphaproteobacterial lineage, 'Candidatus Phycosocius': insights into freshwater algal-bacterial interactions.</title>
        <authorList>
            <person name="Tanabe Y."/>
            <person name="Yamaguchi H."/>
            <person name="Yoshida M."/>
            <person name="Kai A."/>
            <person name="Okazaki Y."/>
        </authorList>
    </citation>
    <scope>NUCLEOTIDE SEQUENCE</scope>
    <source>
        <strain evidence="9">BOTRYCO-1</strain>
    </source>
</reference>
<gene>
    <name evidence="9" type="ORF">PsB1_0901</name>
</gene>
<keyword evidence="4 7" id="KW-0812">Transmembrane</keyword>
<keyword evidence="6 7" id="KW-0472">Membrane</keyword>
<feature type="transmembrane region" description="Helical" evidence="7">
    <location>
        <begin position="293"/>
        <end position="312"/>
    </location>
</feature>
<dbReference type="Gene3D" id="3.90.550.10">
    <property type="entry name" value="Spore Coat Polysaccharide Biosynthesis Protein SpsA, Chain A"/>
    <property type="match status" value="1"/>
</dbReference>
<comment type="subcellular location">
    <subcellularLocation>
        <location evidence="1">Membrane</location>
        <topology evidence="1">Multi-pass membrane protein</topology>
    </subcellularLocation>
</comment>
<reference evidence="9" key="1">
    <citation type="submission" date="2021-05" db="EMBL/GenBank/DDBJ databases">
        <authorList>
            <person name="Tanabe Y."/>
        </authorList>
    </citation>
    <scope>NUCLEOTIDE SEQUENCE</scope>
    <source>
        <strain evidence="9">BOTRYCO-1</strain>
    </source>
</reference>
<dbReference type="EMBL" id="BPFZ01000004">
    <property type="protein sequence ID" value="GIU66747.1"/>
    <property type="molecule type" value="Genomic_DNA"/>
</dbReference>
<evidence type="ECO:0000256" key="1">
    <source>
        <dbReference type="ARBA" id="ARBA00004141"/>
    </source>
</evidence>
<keyword evidence="2" id="KW-0328">Glycosyltransferase</keyword>
<feature type="domain" description="Glycosyltransferase 2-like" evidence="8">
    <location>
        <begin position="92"/>
        <end position="297"/>
    </location>
</feature>
<keyword evidence="5 7" id="KW-1133">Transmembrane helix</keyword>
<keyword evidence="10" id="KW-1185">Reference proteome</keyword>
<dbReference type="Pfam" id="PF13632">
    <property type="entry name" value="Glyco_trans_2_3"/>
    <property type="match status" value="1"/>
</dbReference>
<dbReference type="PANTHER" id="PTHR43867:SF2">
    <property type="entry name" value="CELLULOSE SYNTHASE CATALYTIC SUBUNIT A [UDP-FORMING]"/>
    <property type="match status" value="1"/>
</dbReference>
<dbReference type="SUPFAM" id="SSF53448">
    <property type="entry name" value="Nucleotide-diphospho-sugar transferases"/>
    <property type="match status" value="1"/>
</dbReference>
<dbReference type="InterPro" id="IPR001173">
    <property type="entry name" value="Glyco_trans_2-like"/>
</dbReference>
<evidence type="ECO:0000313" key="10">
    <source>
        <dbReference type="Proteomes" id="UP001161064"/>
    </source>
</evidence>
<comment type="caution">
    <text evidence="9">The sequence shown here is derived from an EMBL/GenBank/DDBJ whole genome shotgun (WGS) entry which is preliminary data.</text>
</comment>
<evidence type="ECO:0000256" key="6">
    <source>
        <dbReference type="ARBA" id="ARBA00023136"/>
    </source>
</evidence>
<evidence type="ECO:0000256" key="3">
    <source>
        <dbReference type="ARBA" id="ARBA00022679"/>
    </source>
</evidence>
<feature type="transmembrane region" description="Helical" evidence="7">
    <location>
        <begin position="257"/>
        <end position="281"/>
    </location>
</feature>
<organism evidence="9 10">
    <name type="scientific">Candidatus Phycosocius spiralis</name>
    <dbReference type="NCBI Taxonomy" id="2815099"/>
    <lineage>
        <taxon>Bacteria</taxon>
        <taxon>Pseudomonadati</taxon>
        <taxon>Pseudomonadota</taxon>
        <taxon>Alphaproteobacteria</taxon>
        <taxon>Caulobacterales</taxon>
        <taxon>Caulobacterales incertae sedis</taxon>
        <taxon>Candidatus Phycosocius</taxon>
    </lineage>
</organism>
<protein>
    <recommendedName>
        <fullName evidence="8">Glycosyltransferase 2-like domain-containing protein</fullName>
    </recommendedName>
</protein>
<evidence type="ECO:0000256" key="2">
    <source>
        <dbReference type="ARBA" id="ARBA00022676"/>
    </source>
</evidence>
<dbReference type="InterPro" id="IPR050321">
    <property type="entry name" value="Glycosyltr_2/OpgH_subfam"/>
</dbReference>
<sequence>MHAYPVWSILIALYQEADCVPSLVKSLKALAWPVNKLDVIFACEADDQETLSVLETWRAYLPCRVIRVPKGGPRTKPKALQTALPFAQGSFVTVYDAEDHPHPDQLIAAWNAFRTGKSNLAVVQAPLVIWNVRESWITRQFALDYAIWFLVVLPALTKFAGIIPLGGTSNHFAVHHLRRAGGWDPYNVTEDADLGVRFARLGLSAALINMPTYEEGAPTLGGWTKQRGRWIQGHIQTVSLHLRRPIVLASQLGLRGLFAFLFGLGSGPLSAALVLISWLLALASIHAGKWQVPAFWFSLMMVFQLGVGLVALHRDGRTSLLSACFMFPLYQACQIPALCRALWRIYLSPSIWDKTKHGKSARANRSARASTWNLKGGLGIWIGRSR</sequence>
<proteinExistence type="predicted"/>
<evidence type="ECO:0000256" key="5">
    <source>
        <dbReference type="ARBA" id="ARBA00022989"/>
    </source>
</evidence>
<keyword evidence="3" id="KW-0808">Transferase</keyword>
<dbReference type="InterPro" id="IPR029044">
    <property type="entry name" value="Nucleotide-diphossugar_trans"/>
</dbReference>
<evidence type="ECO:0000256" key="7">
    <source>
        <dbReference type="SAM" id="Phobius"/>
    </source>
</evidence>
<dbReference type="Proteomes" id="UP001161064">
    <property type="component" value="Unassembled WGS sequence"/>
</dbReference>
<evidence type="ECO:0000259" key="8">
    <source>
        <dbReference type="Pfam" id="PF13632"/>
    </source>
</evidence>
<accession>A0ABQ4PUT4</accession>
<evidence type="ECO:0000313" key="9">
    <source>
        <dbReference type="EMBL" id="GIU66747.1"/>
    </source>
</evidence>